<gene>
    <name evidence="3" type="primary">LOC105368987</name>
</gene>
<dbReference type="InterPro" id="IPR050700">
    <property type="entry name" value="YIM1/Zinc_Alcohol_DH_Fams"/>
</dbReference>
<organism evidence="2 3">
    <name type="scientific">Ceratosolen solmsi marchali</name>
    <dbReference type="NCBI Taxonomy" id="326594"/>
    <lineage>
        <taxon>Eukaryota</taxon>
        <taxon>Metazoa</taxon>
        <taxon>Ecdysozoa</taxon>
        <taxon>Arthropoda</taxon>
        <taxon>Hexapoda</taxon>
        <taxon>Insecta</taxon>
        <taxon>Pterygota</taxon>
        <taxon>Neoptera</taxon>
        <taxon>Endopterygota</taxon>
        <taxon>Hymenoptera</taxon>
        <taxon>Apocrita</taxon>
        <taxon>Proctotrupomorpha</taxon>
        <taxon>Chalcidoidea</taxon>
        <taxon>Agaonidae</taxon>
        <taxon>Agaoninae</taxon>
        <taxon>Ceratosolen</taxon>
    </lineage>
</organism>
<protein>
    <submittedName>
        <fullName evidence="3">Uncharacterized protein LOC105368987 isoform X1</fullName>
    </submittedName>
</protein>
<proteinExistence type="predicted"/>
<sequence>MHCSVSFITVISAKNASFIFEISHTKKAVDSIFNLIRVSVVNEHGKQLLSRCSSGGQRLLSKWLSEGQQLLNIWLSIGQQYLQDVRDGFNIQEFKESFNQILMWFHNRIHTMKHHLSSINFNPRHIYRYFINIILLDVSKKEFIYFSIGLITGTIIGYSLALNWFTSHHLHHIKAIVCQYYFGIQGALMIEDAEMPIIRKSNELLILVKAASIHEVDVKICSGYSKAYRRLLNTVFVAVPSWSTGTMAEYIVVPETQVAKMPRNLSFEDSATLPYSGCLAWDALVNSNIIKDDSAEGKRFDAIFFTGGTCTINQNILKNYLSPNGTYISVTPENLMSDSFGYISGTLFAGCIKISQILQYIFGANIYHWKEGTKIKSTYLELLQKLVENNHLRPILDKVYASHHIDVALSRVAESNAIGSTVVKFLS</sequence>
<feature type="transmembrane region" description="Helical" evidence="1">
    <location>
        <begin position="143"/>
        <end position="165"/>
    </location>
</feature>
<dbReference type="KEGG" id="csol:105368987"/>
<keyword evidence="1" id="KW-0472">Membrane</keyword>
<evidence type="ECO:0000256" key="1">
    <source>
        <dbReference type="SAM" id="Phobius"/>
    </source>
</evidence>
<dbReference type="GO" id="GO:0005739">
    <property type="term" value="C:mitochondrion"/>
    <property type="evidence" value="ECO:0007669"/>
    <property type="project" value="TreeGrafter"/>
</dbReference>
<accession>A0AAJ6YY15</accession>
<dbReference type="PANTHER" id="PTHR11695">
    <property type="entry name" value="ALCOHOL DEHYDROGENASE RELATED"/>
    <property type="match status" value="1"/>
</dbReference>
<keyword evidence="1" id="KW-1133">Transmembrane helix</keyword>
<evidence type="ECO:0000313" key="3">
    <source>
        <dbReference type="RefSeq" id="XP_011506505.1"/>
    </source>
</evidence>
<keyword evidence="2" id="KW-1185">Reference proteome</keyword>
<dbReference type="InterPro" id="IPR011032">
    <property type="entry name" value="GroES-like_sf"/>
</dbReference>
<reference evidence="3" key="1">
    <citation type="submission" date="2025-08" db="UniProtKB">
        <authorList>
            <consortium name="RefSeq"/>
        </authorList>
    </citation>
    <scope>IDENTIFICATION</scope>
</reference>
<dbReference type="Gene3D" id="3.90.180.10">
    <property type="entry name" value="Medium-chain alcohol dehydrogenases, catalytic domain"/>
    <property type="match status" value="3"/>
</dbReference>
<dbReference type="GeneID" id="105368987"/>
<dbReference type="RefSeq" id="XP_011506505.1">
    <property type="nucleotide sequence ID" value="XM_011508203.1"/>
</dbReference>
<dbReference type="AlphaFoldDB" id="A0AAJ6YY15"/>
<evidence type="ECO:0000313" key="2">
    <source>
        <dbReference type="Proteomes" id="UP000695007"/>
    </source>
</evidence>
<dbReference type="SUPFAM" id="SSF50129">
    <property type="entry name" value="GroES-like"/>
    <property type="match status" value="1"/>
</dbReference>
<dbReference type="PANTHER" id="PTHR11695:SF294">
    <property type="entry name" value="RETICULON-4-INTERACTING PROTEIN 1, MITOCHONDRIAL"/>
    <property type="match status" value="1"/>
</dbReference>
<keyword evidence="1" id="KW-0812">Transmembrane</keyword>
<name>A0AAJ6YY15_9HYME</name>
<dbReference type="Proteomes" id="UP000695007">
    <property type="component" value="Unplaced"/>
</dbReference>
<dbReference type="Gene3D" id="3.40.50.720">
    <property type="entry name" value="NAD(P)-binding Rossmann-like Domain"/>
    <property type="match status" value="1"/>
</dbReference>